<dbReference type="Proteomes" id="UP001327560">
    <property type="component" value="Chromosome 1"/>
</dbReference>
<reference evidence="2 3" key="1">
    <citation type="submission" date="2023-10" db="EMBL/GenBank/DDBJ databases">
        <title>Chromosome-scale genome assembly provides insights into flower coloration mechanisms of Canna indica.</title>
        <authorList>
            <person name="Li C."/>
        </authorList>
    </citation>
    <scope>NUCLEOTIDE SEQUENCE [LARGE SCALE GENOMIC DNA]</scope>
    <source>
        <tissue evidence="2">Flower</tissue>
    </source>
</reference>
<evidence type="ECO:0000313" key="3">
    <source>
        <dbReference type="Proteomes" id="UP001327560"/>
    </source>
</evidence>
<proteinExistence type="predicted"/>
<evidence type="ECO:0000256" key="1">
    <source>
        <dbReference type="SAM" id="MobiDB-lite"/>
    </source>
</evidence>
<name>A0AAQ3JTJ7_9LILI</name>
<gene>
    <name evidence="2" type="ORF">Cni_G02907</name>
</gene>
<accession>A0AAQ3JTJ7</accession>
<feature type="region of interest" description="Disordered" evidence="1">
    <location>
        <begin position="104"/>
        <end position="148"/>
    </location>
</feature>
<feature type="compositionally biased region" description="Basic residues" evidence="1">
    <location>
        <begin position="126"/>
        <end position="136"/>
    </location>
</feature>
<keyword evidence="3" id="KW-1185">Reference proteome</keyword>
<dbReference type="EMBL" id="CP136890">
    <property type="protein sequence ID" value="WOK94205.1"/>
    <property type="molecule type" value="Genomic_DNA"/>
</dbReference>
<dbReference type="AlphaFoldDB" id="A0AAQ3JTJ7"/>
<evidence type="ECO:0000313" key="2">
    <source>
        <dbReference type="EMBL" id="WOK94205.1"/>
    </source>
</evidence>
<protein>
    <submittedName>
        <fullName evidence="2">Caffeoylshikimate esterase</fullName>
    </submittedName>
</protein>
<organism evidence="2 3">
    <name type="scientific">Canna indica</name>
    <name type="common">Indian-shot</name>
    <dbReference type="NCBI Taxonomy" id="4628"/>
    <lineage>
        <taxon>Eukaryota</taxon>
        <taxon>Viridiplantae</taxon>
        <taxon>Streptophyta</taxon>
        <taxon>Embryophyta</taxon>
        <taxon>Tracheophyta</taxon>
        <taxon>Spermatophyta</taxon>
        <taxon>Magnoliopsida</taxon>
        <taxon>Liliopsida</taxon>
        <taxon>Zingiberales</taxon>
        <taxon>Cannaceae</taxon>
        <taxon>Canna</taxon>
    </lineage>
</organism>
<feature type="compositionally biased region" description="Low complexity" evidence="1">
    <location>
        <begin position="137"/>
        <end position="148"/>
    </location>
</feature>
<sequence>MGGKYEWDYTWASSAEFFRSDGRGGHVPSIGHVINNCARHFDSVLSTLPRLSAFLYGESLGDPGVPPSKDAVERVGPARRHVRRLRQVQAAMAAGGTGGVAVEGRGDGVAGKEVVQGEMVRELMRRNRRQRRRKRTSSPGSSSRCRTS</sequence>